<evidence type="ECO:0000313" key="2">
    <source>
        <dbReference type="Proteomes" id="UP000019116"/>
    </source>
</evidence>
<sequence length="52" mass="6039">MSPRCDLTTYLPGRGRRLIKKSRGLGQWSTLHLVDALAYHLPKWESGCRNLW</sequence>
<dbReference type="Gramene" id="TraesLDM6B03G03609580.1">
    <property type="protein sequence ID" value="TraesLDM6B03G03609580.1.CDS1"/>
    <property type="gene ID" value="TraesLDM6B03G03609580"/>
</dbReference>
<organism evidence="1">
    <name type="scientific">Triticum aestivum</name>
    <name type="common">Wheat</name>
    <dbReference type="NCBI Taxonomy" id="4565"/>
    <lineage>
        <taxon>Eukaryota</taxon>
        <taxon>Viridiplantae</taxon>
        <taxon>Streptophyta</taxon>
        <taxon>Embryophyta</taxon>
        <taxon>Tracheophyta</taxon>
        <taxon>Spermatophyta</taxon>
        <taxon>Magnoliopsida</taxon>
        <taxon>Liliopsida</taxon>
        <taxon>Poales</taxon>
        <taxon>Poaceae</taxon>
        <taxon>BOP clade</taxon>
        <taxon>Pooideae</taxon>
        <taxon>Triticodae</taxon>
        <taxon>Triticeae</taxon>
        <taxon>Triticinae</taxon>
        <taxon>Triticum</taxon>
    </lineage>
</organism>
<reference evidence="1" key="1">
    <citation type="submission" date="2018-08" db="EMBL/GenBank/DDBJ databases">
        <authorList>
            <person name="Rossello M."/>
        </authorList>
    </citation>
    <scope>NUCLEOTIDE SEQUENCE [LARGE SCALE GENOMIC DNA]</scope>
    <source>
        <strain evidence="1">cv. Chinese Spring</strain>
    </source>
</reference>
<keyword evidence="2" id="KW-1185">Reference proteome</keyword>
<name>A0A3B6PRD1_WHEAT</name>
<evidence type="ECO:0000313" key="1">
    <source>
        <dbReference type="EnsemblPlants" id="TraesCS6B02G382200.1.cds1"/>
    </source>
</evidence>
<protein>
    <submittedName>
        <fullName evidence="1">Uncharacterized protein</fullName>
    </submittedName>
</protein>
<dbReference type="Gramene" id="TraesNOR6B03G03644880.1">
    <property type="protein sequence ID" value="TraesNOR6B03G03644880.1.CDS1"/>
    <property type="gene ID" value="TraesNOR6B03G03644880"/>
</dbReference>
<accession>A0A3B6PRD1</accession>
<proteinExistence type="predicted"/>
<dbReference type="Gramene" id="TraesCS6B03G1080200.1">
    <property type="protein sequence ID" value="TraesCS6B03G1080200.1.CDS1"/>
    <property type="gene ID" value="TraesCS6B03G1080200"/>
</dbReference>
<dbReference type="Proteomes" id="UP000019116">
    <property type="component" value="Chromosome 6B"/>
</dbReference>
<dbReference type="AlphaFoldDB" id="A0A3B6PRD1"/>
<dbReference type="Gramene" id="TraesCS6B02G382200.1">
    <property type="protein sequence ID" value="TraesCS6B02G382200.1.cds1"/>
    <property type="gene ID" value="TraesCS6B02G382200"/>
</dbReference>
<reference evidence="1" key="2">
    <citation type="submission" date="2018-10" db="UniProtKB">
        <authorList>
            <consortium name="EnsemblPlants"/>
        </authorList>
    </citation>
    <scope>IDENTIFICATION</scope>
</reference>
<dbReference type="EnsemblPlants" id="TraesCS6B02G382200.1">
    <property type="protein sequence ID" value="TraesCS6B02G382200.1.cds1"/>
    <property type="gene ID" value="TraesCS6B02G382200"/>
</dbReference>